<dbReference type="Proteomes" id="UP001153332">
    <property type="component" value="Unassembled WGS sequence"/>
</dbReference>
<protein>
    <submittedName>
        <fullName evidence="1">Uncharacterized protein</fullName>
    </submittedName>
</protein>
<gene>
    <name evidence="1" type="ORF">O1611_g7086</name>
</gene>
<proteinExistence type="predicted"/>
<evidence type="ECO:0000313" key="2">
    <source>
        <dbReference type="Proteomes" id="UP001153332"/>
    </source>
</evidence>
<sequence length="855" mass="95790">MDITGHQKTVKIKTIDGIMLEAWLWGTEERAAAVVMTTGFNCIKEMGLSETAESFYSAGFNVLLYDSRSVGGSEGLPRNQIDPAKMVEDISDVVSFATTLPSVDPCRVVLWGMSFGAALSGVAAAIDRRVAAVIMVCPLFSYISAKSRATLFAQLMRDRKSQIRGNEPFTLRPFDSDGGNPAGFAGAGGPGGKEAYNTMKMAMDHGHPNFRDRITLQTYYKLVLFRPKELLKDLLEGTPTMMVVSQLDDISPPAEQKAVFESIKTPKRLHYVCNEGHMSILDGNESVAVRAAMADFLMSGRQPNLRVTRKSGDGTITICKIAAPKYLPITQSEEGVSFPTPPFWPPVTIHPLASVPGPRLAAMTYWYETYYDMILGGQYFKRIKDMHDEYGPIVRIRPDEVHFNDPEFINDVYPTSLMRKTNKPLWVGWRSGKKLLSQAPQSMVATVKHETHRLRRSSIKAFFSTASIGKVEPIFKDKLDRILRRWKMLGGSEGHVVNMLAVFQAFASDNITTYAFGDCFNFIDDEDWGEEYFASQEKYFKLTHVFGSFPIVMRLVNNMPTWLLGMMMSNLSAMTEKQEWRVNRVREIRRSPDPNAIRSTIFEGILSSSLPEDEKTDTRMAQDAQLIVLGGESTTGYTLQAILFELLSHPDDYDKAKSEVVSALSNDDIEVLRLHPGVVSRMTRISPDKDIVYEDKRRGRTYVLPAGTPSSMTTLTTHMNPETFEHPDEFIPQRWIDNPKLSRALIAFSRGSRNCVGQEFARREMSMIIATILKHYDVYQGQSGPTLELYETTRERDIVANSEMIIPMPAKGSRGLRHDNGSNAYWMTTCEGNEGATAKIDPRSLQIGSRSVKSG</sequence>
<reference evidence="1" key="1">
    <citation type="submission" date="2022-12" db="EMBL/GenBank/DDBJ databases">
        <title>Genome Sequence of Lasiodiplodia mahajangana.</title>
        <authorList>
            <person name="Buettner E."/>
        </authorList>
    </citation>
    <scope>NUCLEOTIDE SEQUENCE</scope>
    <source>
        <strain evidence="1">VT137</strain>
    </source>
</reference>
<organism evidence="1 2">
    <name type="scientific">Lasiodiplodia mahajangana</name>
    <dbReference type="NCBI Taxonomy" id="1108764"/>
    <lineage>
        <taxon>Eukaryota</taxon>
        <taxon>Fungi</taxon>
        <taxon>Dikarya</taxon>
        <taxon>Ascomycota</taxon>
        <taxon>Pezizomycotina</taxon>
        <taxon>Dothideomycetes</taxon>
        <taxon>Dothideomycetes incertae sedis</taxon>
        <taxon>Botryosphaeriales</taxon>
        <taxon>Botryosphaeriaceae</taxon>
        <taxon>Lasiodiplodia</taxon>
    </lineage>
</organism>
<accession>A0ACC2JGW4</accession>
<keyword evidence="2" id="KW-1185">Reference proteome</keyword>
<comment type="caution">
    <text evidence="1">The sequence shown here is derived from an EMBL/GenBank/DDBJ whole genome shotgun (WGS) entry which is preliminary data.</text>
</comment>
<evidence type="ECO:0000313" key="1">
    <source>
        <dbReference type="EMBL" id="KAJ8126552.1"/>
    </source>
</evidence>
<dbReference type="EMBL" id="JAPUUL010001807">
    <property type="protein sequence ID" value="KAJ8126552.1"/>
    <property type="molecule type" value="Genomic_DNA"/>
</dbReference>
<name>A0ACC2JGW4_9PEZI</name>